<reference evidence="1 2" key="1">
    <citation type="submission" date="2018-06" db="EMBL/GenBank/DDBJ databases">
        <title>Genome Sequence of the Brown Rot Fungal Pathogen Monilinia fructigena.</title>
        <authorList>
            <person name="Landi L."/>
            <person name="De Miccolis Angelini R.M."/>
            <person name="Pollastro S."/>
            <person name="Abate D."/>
            <person name="Faretra F."/>
            <person name="Romanazzi G."/>
        </authorList>
    </citation>
    <scope>NUCLEOTIDE SEQUENCE [LARGE SCALE GENOMIC DNA]</scope>
    <source>
        <strain evidence="1 2">Mfrg269</strain>
    </source>
</reference>
<keyword evidence="2" id="KW-1185">Reference proteome</keyword>
<comment type="caution">
    <text evidence="1">The sequence shown here is derived from an EMBL/GenBank/DDBJ whole genome shotgun (WGS) entry which is preliminary data.</text>
</comment>
<organism evidence="1 2">
    <name type="scientific">Monilinia fructigena</name>
    <dbReference type="NCBI Taxonomy" id="38457"/>
    <lineage>
        <taxon>Eukaryota</taxon>
        <taxon>Fungi</taxon>
        <taxon>Dikarya</taxon>
        <taxon>Ascomycota</taxon>
        <taxon>Pezizomycotina</taxon>
        <taxon>Leotiomycetes</taxon>
        <taxon>Helotiales</taxon>
        <taxon>Sclerotiniaceae</taxon>
        <taxon>Monilinia</taxon>
    </lineage>
</organism>
<dbReference type="AlphaFoldDB" id="A0A395J488"/>
<dbReference type="Proteomes" id="UP000249056">
    <property type="component" value="Unassembled WGS sequence"/>
</dbReference>
<evidence type="ECO:0000313" key="2">
    <source>
        <dbReference type="Proteomes" id="UP000249056"/>
    </source>
</evidence>
<protein>
    <submittedName>
        <fullName evidence="1">Uncharacterized protein</fullName>
    </submittedName>
</protein>
<gene>
    <name evidence="1" type="ORF">DID88_007876</name>
</gene>
<accession>A0A395J488</accession>
<dbReference type="EMBL" id="QKRW01000004">
    <property type="protein sequence ID" value="RAL67096.1"/>
    <property type="molecule type" value="Genomic_DNA"/>
</dbReference>
<evidence type="ECO:0000313" key="1">
    <source>
        <dbReference type="EMBL" id="RAL67096.1"/>
    </source>
</evidence>
<name>A0A395J488_9HELO</name>
<proteinExistence type="predicted"/>
<sequence length="91" mass="10389">MSTFRRAHRVEDCFLRNYLYNRVSSCCFRGVQQSTNANKVPTSALKHLYPSSTAADSLAKAERLNGYSRKISVNPRSRTNVHLLVPLGHWH</sequence>